<protein>
    <submittedName>
        <fullName evidence="2">Uncharacterized protein</fullName>
    </submittedName>
</protein>
<organism evidence="2 3">
    <name type="scientific">Wenjunlia tyrosinilytica</name>
    <dbReference type="NCBI Taxonomy" id="1544741"/>
    <lineage>
        <taxon>Bacteria</taxon>
        <taxon>Bacillati</taxon>
        <taxon>Actinomycetota</taxon>
        <taxon>Actinomycetes</taxon>
        <taxon>Kitasatosporales</taxon>
        <taxon>Streptomycetaceae</taxon>
        <taxon>Wenjunlia</taxon>
    </lineage>
</organism>
<proteinExistence type="predicted"/>
<feature type="compositionally biased region" description="Pro residues" evidence="1">
    <location>
        <begin position="84"/>
        <end position="95"/>
    </location>
</feature>
<evidence type="ECO:0000313" key="3">
    <source>
        <dbReference type="Proteomes" id="UP000641932"/>
    </source>
</evidence>
<name>A0A918DVU3_9ACTN</name>
<feature type="region of interest" description="Disordered" evidence="1">
    <location>
        <begin position="1"/>
        <end position="118"/>
    </location>
</feature>
<accession>A0A918DVU3</accession>
<reference evidence="2" key="1">
    <citation type="journal article" date="2014" name="Int. J. Syst. Evol. Microbiol.">
        <title>Complete genome sequence of Corynebacterium casei LMG S-19264T (=DSM 44701T), isolated from a smear-ripened cheese.</title>
        <authorList>
            <consortium name="US DOE Joint Genome Institute (JGI-PGF)"/>
            <person name="Walter F."/>
            <person name="Albersmeier A."/>
            <person name="Kalinowski J."/>
            <person name="Ruckert C."/>
        </authorList>
    </citation>
    <scope>NUCLEOTIDE SEQUENCE</scope>
    <source>
        <strain evidence="2">CGMCC 4.7201</strain>
    </source>
</reference>
<dbReference type="Proteomes" id="UP000641932">
    <property type="component" value="Unassembled WGS sequence"/>
</dbReference>
<evidence type="ECO:0000256" key="1">
    <source>
        <dbReference type="SAM" id="MobiDB-lite"/>
    </source>
</evidence>
<keyword evidence="3" id="KW-1185">Reference proteome</keyword>
<comment type="caution">
    <text evidence="2">The sequence shown here is derived from an EMBL/GenBank/DDBJ whole genome shotgun (WGS) entry which is preliminary data.</text>
</comment>
<dbReference type="EMBL" id="BMMS01000005">
    <property type="protein sequence ID" value="GGO84414.1"/>
    <property type="molecule type" value="Genomic_DNA"/>
</dbReference>
<sequence>MTVAAMGCLSGCMTVAPQQDGHRPSRPSRPSASLVEPTRGPANDALASVAPEGGGRKARPKKAEAREAESHPKPSHTGVSAPRLLPPLPAPPAPPGGKAQGRPSERPALRPTVRFPSGSGVCELGREFGHWPKDSPANRLCGAAYGN</sequence>
<dbReference type="AlphaFoldDB" id="A0A918DVU3"/>
<feature type="compositionally biased region" description="Basic and acidic residues" evidence="1">
    <location>
        <begin position="61"/>
        <end position="72"/>
    </location>
</feature>
<gene>
    <name evidence="2" type="ORF">GCM10012280_15840</name>
</gene>
<reference evidence="2" key="2">
    <citation type="submission" date="2020-09" db="EMBL/GenBank/DDBJ databases">
        <authorList>
            <person name="Sun Q."/>
            <person name="Zhou Y."/>
        </authorList>
    </citation>
    <scope>NUCLEOTIDE SEQUENCE</scope>
    <source>
        <strain evidence="2">CGMCC 4.7201</strain>
    </source>
</reference>
<evidence type="ECO:0000313" key="2">
    <source>
        <dbReference type="EMBL" id="GGO84414.1"/>
    </source>
</evidence>